<accession>A0A7J6QW68</accession>
<reference evidence="1 2" key="1">
    <citation type="submission" date="2020-04" db="EMBL/GenBank/DDBJ databases">
        <title>Perkinsus olseni comparative genomics.</title>
        <authorList>
            <person name="Bogema D.R."/>
        </authorList>
    </citation>
    <scope>NUCLEOTIDE SEQUENCE [LARGE SCALE GENOMIC DNA]</scope>
    <source>
        <strain evidence="1">ATCC PRA-205</strain>
    </source>
</reference>
<dbReference type="EMBL" id="JABANM010026623">
    <property type="protein sequence ID" value="KAF4712675.1"/>
    <property type="molecule type" value="Genomic_DNA"/>
</dbReference>
<evidence type="ECO:0000313" key="1">
    <source>
        <dbReference type="EMBL" id="KAF4712675.1"/>
    </source>
</evidence>
<gene>
    <name evidence="1" type="ORF">FOZ62_008007</name>
</gene>
<sequence length="134" mass="14703">VYRDTCPYSQQYDTDFKAFLPFSPNTVYVQGVDAFFYPLLRVSYHLLPGTFSYREADPPSLLTVVYNIAANGVVEISYSCLSSRGSVAKDSSLSNAVFCHTGQREGYCLESIPGQATVSDLLTSMREECSGPVG</sequence>
<feature type="non-terminal residue" evidence="1">
    <location>
        <position position="134"/>
    </location>
</feature>
<organism evidence="1 2">
    <name type="scientific">Perkinsus olseni</name>
    <name type="common">Perkinsus atlanticus</name>
    <dbReference type="NCBI Taxonomy" id="32597"/>
    <lineage>
        <taxon>Eukaryota</taxon>
        <taxon>Sar</taxon>
        <taxon>Alveolata</taxon>
        <taxon>Perkinsozoa</taxon>
        <taxon>Perkinsea</taxon>
        <taxon>Perkinsida</taxon>
        <taxon>Perkinsidae</taxon>
        <taxon>Perkinsus</taxon>
    </lineage>
</organism>
<name>A0A7J6QW68_PEROL</name>
<protein>
    <submittedName>
        <fullName evidence="1">Uncharacterized protein</fullName>
    </submittedName>
</protein>
<dbReference type="Proteomes" id="UP000574390">
    <property type="component" value="Unassembled WGS sequence"/>
</dbReference>
<comment type="caution">
    <text evidence="1">The sequence shown here is derived from an EMBL/GenBank/DDBJ whole genome shotgun (WGS) entry which is preliminary data.</text>
</comment>
<dbReference type="AlphaFoldDB" id="A0A7J6QW68"/>
<feature type="non-terminal residue" evidence="1">
    <location>
        <position position="1"/>
    </location>
</feature>
<proteinExistence type="predicted"/>
<evidence type="ECO:0000313" key="2">
    <source>
        <dbReference type="Proteomes" id="UP000574390"/>
    </source>
</evidence>